<evidence type="ECO:0000256" key="6">
    <source>
        <dbReference type="ARBA" id="ARBA00022679"/>
    </source>
</evidence>
<dbReference type="InterPro" id="IPR017852">
    <property type="entry name" value="GPI_EtnP_transferase_1_C"/>
</dbReference>
<keyword evidence="10 12" id="KW-0472">Membrane</keyword>
<comment type="function">
    <text evidence="12">Ethanolamine phosphate transferase involved in glycosylphosphatidylinositol-anchor biosynthesis. Transfers ethanolamine phosphate to the first alpha-1,4-linked mannose of the glycosylphosphatidylinositol precursor of GPI-anchor.</text>
</comment>
<evidence type="ECO:0000256" key="8">
    <source>
        <dbReference type="ARBA" id="ARBA00022824"/>
    </source>
</evidence>
<keyword evidence="9 12" id="KW-1133">Transmembrane helix</keyword>
<comment type="pathway">
    <text evidence="2 12">Glycolipid biosynthesis; glycosylphosphatidylinositol-anchor biosynthesis.</text>
</comment>
<keyword evidence="11" id="KW-0325">Glycoprotein</keyword>
<feature type="transmembrane region" description="Helical" evidence="12">
    <location>
        <begin position="416"/>
        <end position="437"/>
    </location>
</feature>
<dbReference type="InterPro" id="IPR017452">
    <property type="entry name" value="GPCR_Rhodpsn_7TM"/>
</dbReference>
<feature type="transmembrane region" description="Helical" evidence="12">
    <location>
        <begin position="358"/>
        <end position="376"/>
    </location>
</feature>
<dbReference type="GO" id="GO:0004930">
    <property type="term" value="F:G protein-coupled receptor activity"/>
    <property type="evidence" value="ECO:0007669"/>
    <property type="project" value="InterPro"/>
</dbReference>
<gene>
    <name evidence="14" type="ORF">EOD39_9660</name>
</gene>
<comment type="caution">
    <text evidence="12">Lacks conserved residue(s) required for the propagation of feature annotation.</text>
</comment>
<proteinExistence type="inferred from homology"/>
<evidence type="ECO:0000256" key="7">
    <source>
        <dbReference type="ARBA" id="ARBA00022692"/>
    </source>
</evidence>
<dbReference type="PRINTS" id="PR01157">
    <property type="entry name" value="P2YPURNOCPTR"/>
</dbReference>
<organism evidence="14 15">
    <name type="scientific">Acipenser ruthenus</name>
    <name type="common">Sterlet sturgeon</name>
    <dbReference type="NCBI Taxonomy" id="7906"/>
    <lineage>
        <taxon>Eukaryota</taxon>
        <taxon>Metazoa</taxon>
        <taxon>Chordata</taxon>
        <taxon>Craniata</taxon>
        <taxon>Vertebrata</taxon>
        <taxon>Euteleostomi</taxon>
        <taxon>Actinopterygii</taxon>
        <taxon>Chondrostei</taxon>
        <taxon>Acipenseriformes</taxon>
        <taxon>Acipenseridae</taxon>
        <taxon>Acipenser</taxon>
    </lineage>
</organism>
<dbReference type="EC" id="2.-.-.-" evidence="12"/>
<keyword evidence="7 12" id="KW-0812">Transmembrane</keyword>
<dbReference type="Pfam" id="PF00001">
    <property type="entry name" value="7tm_1"/>
    <property type="match status" value="1"/>
</dbReference>
<dbReference type="GO" id="GO:0006506">
    <property type="term" value="P:GPI anchor biosynthetic process"/>
    <property type="evidence" value="ECO:0007669"/>
    <property type="project" value="UniProtKB-UniPathway"/>
</dbReference>
<dbReference type="AlphaFoldDB" id="A0A662YWW3"/>
<evidence type="ECO:0000256" key="4">
    <source>
        <dbReference type="ARBA" id="ARBA00020831"/>
    </source>
</evidence>
<evidence type="ECO:0000256" key="3">
    <source>
        <dbReference type="ARBA" id="ARBA00008400"/>
    </source>
</evidence>
<feature type="transmembrane region" description="Helical" evidence="12">
    <location>
        <begin position="689"/>
        <end position="710"/>
    </location>
</feature>
<dbReference type="SUPFAM" id="SSF81321">
    <property type="entry name" value="Family A G protein-coupled receptor-like"/>
    <property type="match status" value="1"/>
</dbReference>
<protein>
    <recommendedName>
        <fullName evidence="4 12">GPI ethanolamine phosphate transferase 1</fullName>
        <ecNumber evidence="12">2.-.-.-</ecNumber>
    </recommendedName>
</protein>
<dbReference type="Proteomes" id="UP000289886">
    <property type="component" value="Unassembled WGS sequence"/>
</dbReference>
<keyword evidence="8 12" id="KW-0256">Endoplasmic reticulum</keyword>
<keyword evidence="5 12" id="KW-0337">GPI-anchor biosynthesis</keyword>
<dbReference type="FunFam" id="3.40.720.10:FF:000091">
    <property type="entry name" value="Phosphatidylinositol glycan anchor biosynthesis, class N"/>
    <property type="match status" value="1"/>
</dbReference>
<comment type="caution">
    <text evidence="14">The sequence shown here is derived from an EMBL/GenBank/DDBJ whole genome shotgun (WGS) entry which is preliminary data.</text>
</comment>
<keyword evidence="15" id="KW-1185">Reference proteome</keyword>
<evidence type="ECO:0000259" key="13">
    <source>
        <dbReference type="PROSITE" id="PS50262"/>
    </source>
</evidence>
<dbReference type="InterPro" id="IPR002591">
    <property type="entry name" value="Phosphodiest/P_Trfase"/>
</dbReference>
<dbReference type="InterPro" id="IPR037671">
    <property type="entry name" value="PIGN_N"/>
</dbReference>
<evidence type="ECO:0000313" key="14">
    <source>
        <dbReference type="EMBL" id="RXN00354.1"/>
    </source>
</evidence>
<evidence type="ECO:0000256" key="2">
    <source>
        <dbReference type="ARBA" id="ARBA00004687"/>
    </source>
</evidence>
<dbReference type="Gene3D" id="1.20.1070.10">
    <property type="entry name" value="Rhodopsin 7-helix transmembrane proteins"/>
    <property type="match status" value="1"/>
</dbReference>
<accession>A0A662YWW3</accession>
<feature type="transmembrane region" description="Helical" evidence="12">
    <location>
        <begin position="722"/>
        <end position="742"/>
    </location>
</feature>
<dbReference type="GO" id="GO:0005789">
    <property type="term" value="C:endoplasmic reticulum membrane"/>
    <property type="evidence" value="ECO:0007669"/>
    <property type="project" value="UniProtKB-SubCell"/>
</dbReference>
<dbReference type="PROSITE" id="PS50262">
    <property type="entry name" value="G_PROTEIN_RECEP_F1_2"/>
    <property type="match status" value="1"/>
</dbReference>
<name>A0A662YWW3_ACIRT</name>
<dbReference type="Gene3D" id="3.40.720.10">
    <property type="entry name" value="Alkaline Phosphatase, subunit A"/>
    <property type="match status" value="1"/>
</dbReference>
<feature type="transmembrane region" description="Helical" evidence="12">
    <location>
        <begin position="556"/>
        <end position="579"/>
    </location>
</feature>
<evidence type="ECO:0000256" key="9">
    <source>
        <dbReference type="ARBA" id="ARBA00022989"/>
    </source>
</evidence>
<dbReference type="Pfam" id="PF04987">
    <property type="entry name" value="PigN"/>
    <property type="match status" value="1"/>
</dbReference>
<dbReference type="UniPathway" id="UPA00196"/>
<sequence length="745" mass="85219">MVHLVFFGSIFDIYFTSPLVHGMTPQQPRLPPPAKRLVLFVADGLRADSFYKPDANGSTRAPYLRNVIEEKGSWGVSHTRVPTESRPGHVALIAGFYEDVSAIAKGWKENPVEFDSVFNESKYTWSWGSPDILPMFAKGASGDHVYTHTYPAEDEDFAAKDASKLDTWVFDEVKNFFQSAKGNETLLSQLHKEKIVFFLHLLGLDTNGHAHRPMSRDYLENIKIVDDGIKELVSVIEDFYGMDEKTAYVFTSDHGMTDWGSHGAGHPSETLTPLVAWGAGVQQAERVTAQNFEDNFLQEWKLENFKRLDVNQADVAPLMSSLIGVPIPLNSVASPLTYYIYCLLPVPIWYAVCKETGAGLFSLIISSFFLASLWKAKSKTSRNWRDFEVYLFQYPLQFEPQARITIIQPDCQLDNVSLFLIVLVISDIMALHFFFLVKDYGSWLDIGTRNLKREMYINNGTNETVEDMVQMNSSISQYNYALVAIYSVSLIGGVVGVIFMTVFLYNSSTKLSVTTTSIINLVLVHSVFLISVPFRIEYFATNEWKHPFFLCKWVSIFIHTHLYISFIFYIAILVVRFLSFFGKDMHFYRPLHAFFASCLVWVVVFVSIFPPLFIQYGKHGNYSTNKCFEFGKEMENPFVALLNYVIIITVLLTVFALLVCQLVILVKVVMKNKTNLLSRQEFRAQLKNLNFLMVMIICFFPYHIFRIYYIQHSQGNDHTNHYNEICLAITSLCCFDLLTFIARGR</sequence>
<dbReference type="Pfam" id="PF01663">
    <property type="entry name" value="Phosphodiest"/>
    <property type="match status" value="1"/>
</dbReference>
<dbReference type="InterPro" id="IPR000276">
    <property type="entry name" value="GPCR_Rhodpsn"/>
</dbReference>
<evidence type="ECO:0000256" key="12">
    <source>
        <dbReference type="RuleBase" id="RU367138"/>
    </source>
</evidence>
<keyword evidence="6 12" id="KW-0808">Transferase</keyword>
<comment type="similarity">
    <text evidence="3 12">Belongs to the PIGG/PIGN/PIGO family. PIGN subfamily.</text>
</comment>
<evidence type="ECO:0000256" key="5">
    <source>
        <dbReference type="ARBA" id="ARBA00022502"/>
    </source>
</evidence>
<feature type="transmembrane region" description="Helical" evidence="12">
    <location>
        <begin position="517"/>
        <end position="536"/>
    </location>
</feature>
<dbReference type="InterPro" id="IPR007070">
    <property type="entry name" value="GPI_EtnP_transferase_1"/>
</dbReference>
<feature type="transmembrane region" description="Helical" evidence="12">
    <location>
        <begin position="480"/>
        <end position="505"/>
    </location>
</feature>
<dbReference type="CDD" id="cd16020">
    <property type="entry name" value="GPI_EPT_1"/>
    <property type="match status" value="1"/>
</dbReference>
<dbReference type="GO" id="GO:0051377">
    <property type="term" value="F:mannose-ethanolamine phosphotransferase activity"/>
    <property type="evidence" value="ECO:0007669"/>
    <property type="project" value="UniProtKB-UniRule"/>
</dbReference>
<feature type="transmembrane region" description="Helical" evidence="12">
    <location>
        <begin position="641"/>
        <end position="668"/>
    </location>
</feature>
<evidence type="ECO:0000256" key="1">
    <source>
        <dbReference type="ARBA" id="ARBA00004477"/>
    </source>
</evidence>
<dbReference type="InterPro" id="IPR017850">
    <property type="entry name" value="Alkaline_phosphatase_core_sf"/>
</dbReference>
<dbReference type="PANTHER" id="PTHR12250:SF0">
    <property type="entry name" value="GPI ETHANOLAMINE PHOSPHATE TRANSFERASE 1"/>
    <property type="match status" value="1"/>
</dbReference>
<dbReference type="FunFam" id="3.40.720.10:FF:000088">
    <property type="entry name" value="Phosphatidylinositol glycan anchor biosynthesis, class N"/>
    <property type="match status" value="1"/>
</dbReference>
<evidence type="ECO:0000256" key="10">
    <source>
        <dbReference type="ARBA" id="ARBA00023136"/>
    </source>
</evidence>
<comment type="subcellular location">
    <subcellularLocation>
        <location evidence="1 12">Endoplasmic reticulum membrane</location>
        <topology evidence="1 12">Multi-pass membrane protein</topology>
    </subcellularLocation>
</comment>
<dbReference type="EMBL" id="SCEB01000196">
    <property type="protein sequence ID" value="RXN00354.1"/>
    <property type="molecule type" value="Genomic_DNA"/>
</dbReference>
<feature type="domain" description="G-protein coupled receptors family 1 profile" evidence="13">
    <location>
        <begin position="495"/>
        <end position="708"/>
    </location>
</feature>
<evidence type="ECO:0000256" key="11">
    <source>
        <dbReference type="ARBA" id="ARBA00023180"/>
    </source>
</evidence>
<evidence type="ECO:0000313" key="15">
    <source>
        <dbReference type="Proteomes" id="UP000289886"/>
    </source>
</evidence>
<dbReference type="PANTHER" id="PTHR12250">
    <property type="entry name" value="PHOSPHATIDYLINOSITOL GLYCAN, CLASS N"/>
    <property type="match status" value="1"/>
</dbReference>
<feature type="transmembrane region" description="Helical" evidence="12">
    <location>
        <begin position="591"/>
        <end position="614"/>
    </location>
</feature>
<reference evidence="14 15" key="1">
    <citation type="submission" date="2019-01" db="EMBL/GenBank/DDBJ databases">
        <title>Draft Genome and Complete Hox-Cluster Characterization of the Sterlet Sturgeon (Acipenser ruthenus).</title>
        <authorList>
            <person name="Wei Q."/>
        </authorList>
    </citation>
    <scope>NUCLEOTIDE SEQUENCE [LARGE SCALE GENOMIC DNA]</scope>
    <source>
        <strain evidence="14">WHYD16114868_AA</strain>
        <tissue evidence="14">Blood</tissue>
    </source>
</reference>
<dbReference type="SUPFAM" id="SSF53649">
    <property type="entry name" value="Alkaline phosphatase-like"/>
    <property type="match status" value="1"/>
</dbReference>